<evidence type="ECO:0000313" key="1">
    <source>
        <dbReference type="EMBL" id="MBB4920980.1"/>
    </source>
</evidence>
<organism evidence="1 2">
    <name type="scientific">Streptosporangium saharense</name>
    <dbReference type="NCBI Taxonomy" id="1706840"/>
    <lineage>
        <taxon>Bacteria</taxon>
        <taxon>Bacillati</taxon>
        <taxon>Actinomycetota</taxon>
        <taxon>Actinomycetes</taxon>
        <taxon>Streptosporangiales</taxon>
        <taxon>Streptosporangiaceae</taxon>
        <taxon>Streptosporangium</taxon>
    </lineage>
</organism>
<comment type="caution">
    <text evidence="1">The sequence shown here is derived from an EMBL/GenBank/DDBJ whole genome shotgun (WGS) entry which is preliminary data.</text>
</comment>
<protein>
    <submittedName>
        <fullName evidence="1">Uncharacterized protein</fullName>
    </submittedName>
</protein>
<name>A0A7W7QWA2_9ACTN</name>
<dbReference type="EMBL" id="JACHJP010000022">
    <property type="protein sequence ID" value="MBB4920980.1"/>
    <property type="molecule type" value="Genomic_DNA"/>
</dbReference>
<proteinExistence type="predicted"/>
<evidence type="ECO:0000313" key="2">
    <source>
        <dbReference type="Proteomes" id="UP000552644"/>
    </source>
</evidence>
<dbReference type="Proteomes" id="UP000552644">
    <property type="component" value="Unassembled WGS sequence"/>
</dbReference>
<gene>
    <name evidence="1" type="ORF">FHS44_008133</name>
</gene>
<dbReference type="RefSeq" id="WP_184725814.1">
    <property type="nucleotide sequence ID" value="NZ_JACHJP010000022.1"/>
</dbReference>
<keyword evidence="2" id="KW-1185">Reference proteome</keyword>
<dbReference type="AlphaFoldDB" id="A0A7W7QWA2"/>
<sequence length="72" mass="7746">MGSIIPLPQPRTAPDLDPRPLAYALSRMAPGLTALVLPGEDWDAMMARRQAAADILDDLLAEFAAEAEAVTW</sequence>
<accession>A0A7W7QWA2</accession>
<reference evidence="1 2" key="1">
    <citation type="submission" date="2020-08" db="EMBL/GenBank/DDBJ databases">
        <title>Genomic Encyclopedia of Type Strains, Phase III (KMG-III): the genomes of soil and plant-associated and newly described type strains.</title>
        <authorList>
            <person name="Whitman W."/>
        </authorList>
    </citation>
    <scope>NUCLEOTIDE SEQUENCE [LARGE SCALE GENOMIC DNA]</scope>
    <source>
        <strain evidence="1 2">CECT 8840</strain>
    </source>
</reference>